<protein>
    <recommendedName>
        <fullName evidence="3">L-fucose isomerase C-terminal domain-containing protein</fullName>
    </recommendedName>
</protein>
<proteinExistence type="predicted"/>
<gene>
    <name evidence="4" type="ORF">S06H3_19207</name>
</gene>
<dbReference type="PANTHER" id="PTHR36120">
    <property type="entry name" value="FUCOSE ISOMERASE"/>
    <property type="match status" value="1"/>
</dbReference>
<dbReference type="Pfam" id="PF02952">
    <property type="entry name" value="Fucose_iso_C"/>
    <property type="match status" value="1"/>
</dbReference>
<dbReference type="GO" id="GO:0008736">
    <property type="term" value="F:L-fucose isomerase activity"/>
    <property type="evidence" value="ECO:0007669"/>
    <property type="project" value="InterPro"/>
</dbReference>
<evidence type="ECO:0000256" key="2">
    <source>
        <dbReference type="ARBA" id="ARBA00023277"/>
    </source>
</evidence>
<evidence type="ECO:0000259" key="3">
    <source>
        <dbReference type="Pfam" id="PF02952"/>
    </source>
</evidence>
<comment type="caution">
    <text evidence="4">The sequence shown here is derived from an EMBL/GenBank/DDBJ whole genome shotgun (WGS) entry which is preliminary data.</text>
</comment>
<sequence>QFGFVPCYVNSRFAMRGIPISCETDIYGALSEYIITLATNLPATLLDINNTVPKDMYEENVEKVKNYKLNDLFMGFHCGNTPICYIKNAEMKYQLIMHRLLEPNKDPDISRGTLEGTIIPGDITLFRLQGTADCKLKSYIAQGEVLDINPKSFGGIGIFAVKEMARFYRHILITKKFPHHTGIAFKHVGKVLFEAMKMLRINDVAFNQPSNLLYRSENPFA</sequence>
<keyword evidence="2" id="KW-0119">Carbohydrate metabolism</keyword>
<evidence type="ECO:0000313" key="4">
    <source>
        <dbReference type="EMBL" id="GAI04303.1"/>
    </source>
</evidence>
<dbReference type="PANTHER" id="PTHR36120:SF1">
    <property type="entry name" value="L-FUCOSE ISOMERASE C-TERMINAL DOMAIN-CONTAINING PROTEIN"/>
    <property type="match status" value="1"/>
</dbReference>
<feature type="domain" description="L-fucose isomerase C-terminal" evidence="3">
    <location>
        <begin position="76"/>
        <end position="202"/>
    </location>
</feature>
<feature type="non-terminal residue" evidence="4">
    <location>
        <position position="1"/>
    </location>
</feature>
<evidence type="ECO:0000256" key="1">
    <source>
        <dbReference type="ARBA" id="ARBA00023235"/>
    </source>
</evidence>
<name>X1KCF5_9ZZZZ</name>
<dbReference type="GO" id="GO:0005737">
    <property type="term" value="C:cytoplasm"/>
    <property type="evidence" value="ECO:0007669"/>
    <property type="project" value="InterPro"/>
</dbReference>
<dbReference type="InterPro" id="IPR015888">
    <property type="entry name" value="Fuc_isomerase_C"/>
</dbReference>
<accession>X1KCF5</accession>
<dbReference type="SUPFAM" id="SSF53743">
    <property type="entry name" value="FucI/AraA N-terminal and middle domains"/>
    <property type="match status" value="1"/>
</dbReference>
<organism evidence="4">
    <name type="scientific">marine sediment metagenome</name>
    <dbReference type="NCBI Taxonomy" id="412755"/>
    <lineage>
        <taxon>unclassified sequences</taxon>
        <taxon>metagenomes</taxon>
        <taxon>ecological metagenomes</taxon>
    </lineage>
</organism>
<dbReference type="AlphaFoldDB" id="X1KCF5"/>
<reference evidence="4" key="1">
    <citation type="journal article" date="2014" name="Front. Microbiol.">
        <title>High frequency of phylogenetically diverse reductive dehalogenase-homologous genes in deep subseafloor sedimentary metagenomes.</title>
        <authorList>
            <person name="Kawai M."/>
            <person name="Futagami T."/>
            <person name="Toyoda A."/>
            <person name="Takaki Y."/>
            <person name="Nishi S."/>
            <person name="Hori S."/>
            <person name="Arai W."/>
            <person name="Tsubouchi T."/>
            <person name="Morono Y."/>
            <person name="Uchiyama I."/>
            <person name="Ito T."/>
            <person name="Fujiyama A."/>
            <person name="Inagaki F."/>
            <person name="Takami H."/>
        </authorList>
    </citation>
    <scope>NUCLEOTIDE SEQUENCE</scope>
    <source>
        <strain evidence="4">Expedition CK06-06</strain>
    </source>
</reference>
<dbReference type="InterPro" id="IPR009015">
    <property type="entry name" value="Fucose_isomerase_N/cen_sf"/>
</dbReference>
<dbReference type="GO" id="GO:0006004">
    <property type="term" value="P:fucose metabolic process"/>
    <property type="evidence" value="ECO:0007669"/>
    <property type="project" value="InterPro"/>
</dbReference>
<dbReference type="EMBL" id="BARV01009809">
    <property type="protein sequence ID" value="GAI04303.1"/>
    <property type="molecule type" value="Genomic_DNA"/>
</dbReference>
<keyword evidence="1" id="KW-0413">Isomerase</keyword>